<dbReference type="Gene3D" id="1.25.40.10">
    <property type="entry name" value="Tetratricopeptide repeat domain"/>
    <property type="match status" value="2"/>
</dbReference>
<dbReference type="EMBL" id="CAXIEN010000045">
    <property type="protein sequence ID" value="CAL1269937.1"/>
    <property type="molecule type" value="Genomic_DNA"/>
</dbReference>
<evidence type="ECO:0000313" key="2">
    <source>
        <dbReference type="Proteomes" id="UP001497382"/>
    </source>
</evidence>
<proteinExistence type="predicted"/>
<evidence type="ECO:0008006" key="3">
    <source>
        <dbReference type="Google" id="ProtNLM"/>
    </source>
</evidence>
<organism evidence="1 2">
    <name type="scientific">Larinioides sclopetarius</name>
    <dbReference type="NCBI Taxonomy" id="280406"/>
    <lineage>
        <taxon>Eukaryota</taxon>
        <taxon>Metazoa</taxon>
        <taxon>Ecdysozoa</taxon>
        <taxon>Arthropoda</taxon>
        <taxon>Chelicerata</taxon>
        <taxon>Arachnida</taxon>
        <taxon>Araneae</taxon>
        <taxon>Araneomorphae</taxon>
        <taxon>Entelegynae</taxon>
        <taxon>Araneoidea</taxon>
        <taxon>Araneidae</taxon>
        <taxon>Larinioides</taxon>
    </lineage>
</organism>
<dbReference type="Proteomes" id="UP001497382">
    <property type="component" value="Unassembled WGS sequence"/>
</dbReference>
<dbReference type="PANTHER" id="PTHR46082:SF6">
    <property type="entry name" value="AAA+ ATPASE DOMAIN-CONTAINING PROTEIN-RELATED"/>
    <property type="match status" value="1"/>
</dbReference>
<protein>
    <recommendedName>
        <fullName evidence="3">MalT-like TPR region domain-containing protein</fullName>
    </recommendedName>
</protein>
<dbReference type="InterPro" id="IPR011990">
    <property type="entry name" value="TPR-like_helical_dom_sf"/>
</dbReference>
<evidence type="ECO:0000313" key="1">
    <source>
        <dbReference type="EMBL" id="CAL1269937.1"/>
    </source>
</evidence>
<reference evidence="1 2" key="1">
    <citation type="submission" date="2024-04" db="EMBL/GenBank/DDBJ databases">
        <authorList>
            <person name="Rising A."/>
            <person name="Reimegard J."/>
            <person name="Sonavane S."/>
            <person name="Akerstrom W."/>
            <person name="Nylinder S."/>
            <person name="Hedman E."/>
            <person name="Kallberg Y."/>
        </authorList>
    </citation>
    <scope>NUCLEOTIDE SEQUENCE [LARGE SCALE GENOMIC DNA]</scope>
</reference>
<dbReference type="AlphaFoldDB" id="A0AAV1ZDZ0"/>
<dbReference type="PANTHER" id="PTHR46082">
    <property type="entry name" value="ATP/GTP-BINDING PROTEIN-RELATED"/>
    <property type="match status" value="1"/>
</dbReference>
<dbReference type="Pfam" id="PF13424">
    <property type="entry name" value="TPR_12"/>
    <property type="match status" value="1"/>
</dbReference>
<sequence length="456" mass="52224">MAEEIHQAITTIREEANGENALKILYISAYLTPAKGLHLDMFLSVCNDNEKELFAATQRLKQKSLMHTIDDVYSNKSGFLITELVQNEIRTFLKKNGNEKDVLAVAIDLLTIHLSKEEIHPNYIDHALSVVTYVLESGELLESSVRLPSLILTALKRQNRLGEAYVFGENALKFLAKALGDTHEEILTLRHNLPTMLDAEEEHSKAVKVLQELTEKDLKFSSVEEITKCLVQHAKRLSELSRYEDASTLYEILIGTKTVLETFDSEILTAWHDYAVLLSEVGHLSIAINILEDVFLQKRKVIVKGDEYGLVTRNRLASVLQKQGKYTEALEQFKEVWCESRKRYGELYPQTLRMKRDIGNLLLHKGEYEEALKILEDVEKKFKEILHESDLEILCTQGNIIDTLISLKEYSKALDLSKNVYEAYKHSFGEEHDKTLWVKYNIDKILIRQGNENEAG</sequence>
<name>A0AAV1ZDZ0_9ARAC</name>
<dbReference type="InterPro" id="IPR053137">
    <property type="entry name" value="NLR-like"/>
</dbReference>
<gene>
    <name evidence="1" type="ORF">LARSCL_LOCUS5016</name>
</gene>
<comment type="caution">
    <text evidence="1">The sequence shown here is derived from an EMBL/GenBank/DDBJ whole genome shotgun (WGS) entry which is preliminary data.</text>
</comment>
<keyword evidence="2" id="KW-1185">Reference proteome</keyword>
<accession>A0AAV1ZDZ0</accession>
<dbReference type="SUPFAM" id="SSF48452">
    <property type="entry name" value="TPR-like"/>
    <property type="match status" value="2"/>
</dbReference>